<accession>A0A0L0UT65</accession>
<dbReference type="STRING" id="1165861.A0A0L0UT65"/>
<dbReference type="Proteomes" id="UP000054564">
    <property type="component" value="Unassembled WGS sequence"/>
</dbReference>
<evidence type="ECO:0000256" key="2">
    <source>
        <dbReference type="SAM" id="Phobius"/>
    </source>
</evidence>
<reference evidence="4" key="1">
    <citation type="submission" date="2014-03" db="EMBL/GenBank/DDBJ databases">
        <title>The Genome Sequence of Puccinia striiformis f. sp. tritici PST-78.</title>
        <authorList>
            <consortium name="The Broad Institute Genome Sequencing Platform"/>
            <person name="Cuomo C."/>
            <person name="Hulbert S."/>
            <person name="Chen X."/>
            <person name="Walker B."/>
            <person name="Young S.K."/>
            <person name="Zeng Q."/>
            <person name="Gargeya S."/>
            <person name="Fitzgerald M."/>
            <person name="Haas B."/>
            <person name="Abouelleil A."/>
            <person name="Alvarado L."/>
            <person name="Arachchi H.M."/>
            <person name="Berlin A.M."/>
            <person name="Chapman S.B."/>
            <person name="Goldberg J."/>
            <person name="Griggs A."/>
            <person name="Gujja S."/>
            <person name="Hansen M."/>
            <person name="Howarth C."/>
            <person name="Imamovic A."/>
            <person name="Larimer J."/>
            <person name="McCowan C."/>
            <person name="Montmayeur A."/>
            <person name="Murphy C."/>
            <person name="Neiman D."/>
            <person name="Pearson M."/>
            <person name="Priest M."/>
            <person name="Roberts A."/>
            <person name="Saif S."/>
            <person name="Shea T."/>
            <person name="Sisk P."/>
            <person name="Sykes S."/>
            <person name="Wortman J."/>
            <person name="Nusbaum C."/>
            <person name="Birren B."/>
        </authorList>
    </citation>
    <scope>NUCLEOTIDE SEQUENCE [LARGE SCALE GENOMIC DNA]</scope>
    <source>
        <strain evidence="4">race PST-78</strain>
    </source>
</reference>
<keyword evidence="2" id="KW-0472">Membrane</keyword>
<proteinExistence type="predicted"/>
<dbReference type="PANTHER" id="PTHR35179">
    <property type="entry name" value="PROTEIN CBG02620"/>
    <property type="match status" value="1"/>
</dbReference>
<keyword evidence="2" id="KW-1133">Transmembrane helix</keyword>
<feature type="transmembrane region" description="Helical" evidence="2">
    <location>
        <begin position="190"/>
        <end position="209"/>
    </location>
</feature>
<evidence type="ECO:0000313" key="3">
    <source>
        <dbReference type="EMBL" id="KNE90247.1"/>
    </source>
</evidence>
<dbReference type="PANTHER" id="PTHR35179:SF2">
    <property type="entry name" value="START DOMAIN-CONTAINING PROTEIN"/>
    <property type="match status" value="1"/>
</dbReference>
<feature type="transmembrane region" description="Helical" evidence="2">
    <location>
        <begin position="29"/>
        <end position="49"/>
    </location>
</feature>
<dbReference type="EMBL" id="AJIL01000267">
    <property type="protein sequence ID" value="KNE90247.1"/>
    <property type="molecule type" value="Genomic_DNA"/>
</dbReference>
<dbReference type="AlphaFoldDB" id="A0A0L0UT65"/>
<keyword evidence="4" id="KW-1185">Reference proteome</keyword>
<sequence>MPFSHTIPKREMVHSTNIPTLQNASDHDLAGVVFGFTLGFGFFVICNAVKRTRKILVTSASAWMVFFNLENVVHRPLAYYVVLSILSRLIECSLLLQVNRIVLIWGNPAHIRWLRWGVFSWVSLINISAIPARIQVSPAYAKFQAVWEPSEKTLCLLTDFVLNVTFIYSVRKTLISNGLTKYNELVKFNILVIGLSIALDLGIVSSMFLHGSLPYESLNSLSGFVKLQTELLMNELIVKVVTSENQMKMMPDGTLGNNPVAVLQDVKTPAIHRKASRKNLPNKEGHCDGAREEKLSLATTLRPHLRMSFTAPTGGYQRTGSGGSQADLESGHSSGIYLHSPSFTTRSNRFSLDKEWEIPSSTASFELHRSKERLIPVAVQH</sequence>
<evidence type="ECO:0000313" key="4">
    <source>
        <dbReference type="Proteomes" id="UP000054564"/>
    </source>
</evidence>
<name>A0A0L0UT65_9BASI</name>
<keyword evidence="2" id="KW-0812">Transmembrane</keyword>
<evidence type="ECO:0000256" key="1">
    <source>
        <dbReference type="SAM" id="MobiDB-lite"/>
    </source>
</evidence>
<gene>
    <name evidence="3" type="ORF">PSTG_16288</name>
</gene>
<comment type="caution">
    <text evidence="3">The sequence shown here is derived from an EMBL/GenBank/DDBJ whole genome shotgun (WGS) entry which is preliminary data.</text>
</comment>
<dbReference type="OrthoDB" id="3205825at2759"/>
<protein>
    <submittedName>
        <fullName evidence="3">Uncharacterized protein</fullName>
    </submittedName>
</protein>
<organism evidence="3 4">
    <name type="scientific">Puccinia striiformis f. sp. tritici PST-78</name>
    <dbReference type="NCBI Taxonomy" id="1165861"/>
    <lineage>
        <taxon>Eukaryota</taxon>
        <taxon>Fungi</taxon>
        <taxon>Dikarya</taxon>
        <taxon>Basidiomycota</taxon>
        <taxon>Pucciniomycotina</taxon>
        <taxon>Pucciniomycetes</taxon>
        <taxon>Pucciniales</taxon>
        <taxon>Pucciniaceae</taxon>
        <taxon>Puccinia</taxon>
    </lineage>
</organism>
<feature type="region of interest" description="Disordered" evidence="1">
    <location>
        <begin position="308"/>
        <end position="331"/>
    </location>
</feature>